<dbReference type="GO" id="GO:0006508">
    <property type="term" value="P:proteolysis"/>
    <property type="evidence" value="ECO:0007669"/>
    <property type="project" value="UniProtKB-KW"/>
</dbReference>
<dbReference type="OrthoDB" id="9807055at2"/>
<dbReference type="InterPro" id="IPR038765">
    <property type="entry name" value="Papain-like_cys_pep_sf"/>
</dbReference>
<proteinExistence type="inferred from homology"/>
<protein>
    <submittedName>
        <fullName evidence="7">NlpC/P60 family protein</fullName>
    </submittedName>
</protein>
<keyword evidence="2" id="KW-0645">Protease</keyword>
<evidence type="ECO:0000256" key="4">
    <source>
        <dbReference type="ARBA" id="ARBA00022807"/>
    </source>
</evidence>
<dbReference type="PROSITE" id="PS51257">
    <property type="entry name" value="PROKAR_LIPOPROTEIN"/>
    <property type="match status" value="1"/>
</dbReference>
<keyword evidence="5" id="KW-0732">Signal</keyword>
<dbReference type="InterPro" id="IPR000064">
    <property type="entry name" value="NLP_P60_dom"/>
</dbReference>
<evidence type="ECO:0000256" key="2">
    <source>
        <dbReference type="ARBA" id="ARBA00022670"/>
    </source>
</evidence>
<dbReference type="AlphaFoldDB" id="A0A318CZZ5"/>
<keyword evidence="8" id="KW-1185">Reference proteome</keyword>
<dbReference type="PANTHER" id="PTHR47053:SF1">
    <property type="entry name" value="MUREIN DD-ENDOPEPTIDASE MEPH-RELATED"/>
    <property type="match status" value="1"/>
</dbReference>
<keyword evidence="3" id="KW-0378">Hydrolase</keyword>
<evidence type="ECO:0000259" key="6">
    <source>
        <dbReference type="PROSITE" id="PS51935"/>
    </source>
</evidence>
<evidence type="ECO:0000256" key="3">
    <source>
        <dbReference type="ARBA" id="ARBA00022801"/>
    </source>
</evidence>
<comment type="similarity">
    <text evidence="1">Belongs to the peptidase C40 family.</text>
</comment>
<evidence type="ECO:0000256" key="5">
    <source>
        <dbReference type="SAM" id="SignalP"/>
    </source>
</evidence>
<feature type="chain" id="PRO_5016237266" evidence="5">
    <location>
        <begin position="27"/>
        <end position="175"/>
    </location>
</feature>
<keyword evidence="4" id="KW-0788">Thiol protease</keyword>
<dbReference type="Gene3D" id="3.90.1720.10">
    <property type="entry name" value="endopeptidase domain like (from Nostoc punctiforme)"/>
    <property type="match status" value="1"/>
</dbReference>
<gene>
    <name evidence="7" type="ORF">DL796_09415</name>
</gene>
<dbReference type="EMBL" id="QICH01000003">
    <property type="protein sequence ID" value="PXF62550.1"/>
    <property type="molecule type" value="Genomic_DNA"/>
</dbReference>
<reference evidence="7 8" key="1">
    <citation type="submission" date="2018-05" db="EMBL/GenBank/DDBJ databases">
        <title>Kangiella spongicola genome sequence.</title>
        <authorList>
            <person name="Maclea K.S."/>
            <person name="Goen A.E."/>
            <person name="Kelley C."/>
            <person name="Underriner A."/>
            <person name="Silverwood T."/>
            <person name="Trachtenberg A.M."/>
        </authorList>
    </citation>
    <scope>NUCLEOTIDE SEQUENCE [LARGE SCALE GENOMIC DNA]</scope>
    <source>
        <strain evidence="7 8">ATCC BAA-2076</strain>
    </source>
</reference>
<comment type="caution">
    <text evidence="7">The sequence shown here is derived from an EMBL/GenBank/DDBJ whole genome shotgun (WGS) entry which is preliminary data.</text>
</comment>
<sequence>MKSTHLHYLYRSLLLALIAVLLSSCASTPKSSSKSTKSINTLKIQHSGNKGLTIAQIAEAMVGVDYRYGGSNPEQGFDCSGLVYYSHTKVGEQVPRVSYAQLAASDEVAEDDLQPGDLLFYRINGKPSHVGIYIGHGRFVHAPSSGKKVSVSSIENVYFKPRFIRAGRLYTDDDQ</sequence>
<dbReference type="PROSITE" id="PS51935">
    <property type="entry name" value="NLPC_P60"/>
    <property type="match status" value="1"/>
</dbReference>
<dbReference type="GO" id="GO:0008234">
    <property type="term" value="F:cysteine-type peptidase activity"/>
    <property type="evidence" value="ECO:0007669"/>
    <property type="project" value="UniProtKB-KW"/>
</dbReference>
<dbReference type="SUPFAM" id="SSF54001">
    <property type="entry name" value="Cysteine proteinases"/>
    <property type="match status" value="1"/>
</dbReference>
<feature type="signal peptide" evidence="5">
    <location>
        <begin position="1"/>
        <end position="26"/>
    </location>
</feature>
<evidence type="ECO:0000256" key="1">
    <source>
        <dbReference type="ARBA" id="ARBA00007074"/>
    </source>
</evidence>
<name>A0A318CZZ5_9GAMM</name>
<organism evidence="7 8">
    <name type="scientific">Kangiella spongicola</name>
    <dbReference type="NCBI Taxonomy" id="796379"/>
    <lineage>
        <taxon>Bacteria</taxon>
        <taxon>Pseudomonadati</taxon>
        <taxon>Pseudomonadota</taxon>
        <taxon>Gammaproteobacteria</taxon>
        <taxon>Kangiellales</taxon>
        <taxon>Kangiellaceae</taxon>
        <taxon>Kangiella</taxon>
    </lineage>
</organism>
<dbReference type="PANTHER" id="PTHR47053">
    <property type="entry name" value="MUREIN DD-ENDOPEPTIDASE MEPH-RELATED"/>
    <property type="match status" value="1"/>
</dbReference>
<dbReference type="RefSeq" id="WP_110201459.1">
    <property type="nucleotide sequence ID" value="NZ_QICH01000003.1"/>
</dbReference>
<evidence type="ECO:0000313" key="8">
    <source>
        <dbReference type="Proteomes" id="UP000247689"/>
    </source>
</evidence>
<accession>A0A318CZZ5</accession>
<dbReference type="InterPro" id="IPR051202">
    <property type="entry name" value="Peptidase_C40"/>
</dbReference>
<evidence type="ECO:0000313" key="7">
    <source>
        <dbReference type="EMBL" id="PXF62550.1"/>
    </source>
</evidence>
<dbReference type="Proteomes" id="UP000247689">
    <property type="component" value="Unassembled WGS sequence"/>
</dbReference>
<dbReference type="Pfam" id="PF00877">
    <property type="entry name" value="NLPC_P60"/>
    <property type="match status" value="1"/>
</dbReference>
<feature type="domain" description="NlpC/P60" evidence="6">
    <location>
        <begin position="47"/>
        <end position="170"/>
    </location>
</feature>